<evidence type="ECO:0000256" key="10">
    <source>
        <dbReference type="ARBA" id="ARBA00023235"/>
    </source>
</evidence>
<sequence>MIIYPAVDIKDGRCVRLVQGEFDKVTVYSDDPVEMGLKWEKMGAEYLHVVDLDGARTGNVHNTPIISEMAVKLGIPVQLGGGIRTIETIETLLCKGIHRVILGTSAVKNPELVKQALKTFESSIVIGIDAKDGMVAIEGWAKTSEFTAIGFAKKMEELGAKTIIYTDISRDGMLAGPNLKAMEEMVKAVNIEVIASGGVSNLEDIRNLKNVGVSGVIVGKALYTGSLDLKEAIEVAK</sequence>
<reference evidence="15" key="1">
    <citation type="journal article" date="2014" name="Genome Announc.">
        <title>Draft Genome Sequence of Clostridium straminisolvens Strain JCM 21531T, Isolated from a Cellulose-Degrading Bacterial Community.</title>
        <authorList>
            <person name="Yuki M."/>
            <person name="Oshima K."/>
            <person name="Suda W."/>
            <person name="Sakamoto M."/>
            <person name="Kitamura K."/>
            <person name="Iida T."/>
            <person name="Hattori M."/>
            <person name="Ohkuma M."/>
        </authorList>
    </citation>
    <scope>NUCLEOTIDE SEQUENCE [LARGE SCALE GENOMIC DNA]</scope>
    <source>
        <strain evidence="15">JCM 21531</strain>
    </source>
</reference>
<evidence type="ECO:0000313" key="15">
    <source>
        <dbReference type="EMBL" id="GAE88304.1"/>
    </source>
</evidence>
<keyword evidence="16" id="KW-1185">Reference proteome</keyword>
<name>W4V6D0_9FIRM</name>
<organism evidence="15 16">
    <name type="scientific">Acetivibrio straminisolvens JCM 21531</name>
    <dbReference type="NCBI Taxonomy" id="1294263"/>
    <lineage>
        <taxon>Bacteria</taxon>
        <taxon>Bacillati</taxon>
        <taxon>Bacillota</taxon>
        <taxon>Clostridia</taxon>
        <taxon>Eubacteriales</taxon>
        <taxon>Oscillospiraceae</taxon>
        <taxon>Acetivibrio</taxon>
    </lineage>
</organism>
<evidence type="ECO:0000256" key="5">
    <source>
        <dbReference type="ARBA" id="ARBA00012550"/>
    </source>
</evidence>
<protein>
    <recommendedName>
        <fullName evidence="6 12">1-(5-phosphoribosyl)-5-[(5-phosphoribosylamino)methylideneamino] imidazole-4-carboxamide isomerase</fullName>
        <ecNumber evidence="5 12">5.3.1.16</ecNumber>
    </recommendedName>
    <alternativeName>
        <fullName evidence="11 12">Phosphoribosylformimino-5-aminoimidazole carboxamide ribotide isomerase</fullName>
    </alternativeName>
</protein>
<evidence type="ECO:0000256" key="13">
    <source>
        <dbReference type="RuleBase" id="RU003657"/>
    </source>
</evidence>
<dbReference type="Proteomes" id="UP000019109">
    <property type="component" value="Unassembled WGS sequence"/>
</dbReference>
<dbReference type="NCBIfam" id="NF010112">
    <property type="entry name" value="PRK13585.1"/>
    <property type="match status" value="1"/>
</dbReference>
<dbReference type="OrthoDB" id="9807749at2"/>
<comment type="caution">
    <text evidence="15">The sequence shown here is derived from an EMBL/GenBank/DDBJ whole genome shotgun (WGS) entry which is preliminary data.</text>
</comment>
<proteinExistence type="inferred from homology"/>
<dbReference type="InterPro" id="IPR011060">
    <property type="entry name" value="RibuloseP-bd_barrel"/>
</dbReference>
<evidence type="ECO:0000256" key="7">
    <source>
        <dbReference type="ARBA" id="ARBA00022490"/>
    </source>
</evidence>
<dbReference type="FunFam" id="3.20.20.70:FF:000009">
    <property type="entry name" value="1-(5-phosphoribosyl)-5-[(5-phosphoribosylamino)methylideneamino] imidazole-4-carboxamide isomerase"/>
    <property type="match status" value="1"/>
</dbReference>
<dbReference type="EC" id="5.3.1.16" evidence="5 12"/>
<feature type="active site" description="Proton donor" evidence="12">
    <location>
        <position position="129"/>
    </location>
</feature>
<dbReference type="EMBL" id="BAVR01000016">
    <property type="protein sequence ID" value="GAE88304.1"/>
    <property type="molecule type" value="Genomic_DNA"/>
</dbReference>
<dbReference type="AlphaFoldDB" id="W4V6D0"/>
<comment type="pathway">
    <text evidence="3 12 14">Amino-acid biosynthesis; L-histidine biosynthesis; L-histidine from 5-phospho-alpha-D-ribose 1-diphosphate: step 4/9.</text>
</comment>
<dbReference type="GO" id="GO:0000162">
    <property type="term" value="P:L-tryptophan biosynthetic process"/>
    <property type="evidence" value="ECO:0007669"/>
    <property type="project" value="TreeGrafter"/>
</dbReference>
<dbReference type="InterPro" id="IPR006062">
    <property type="entry name" value="His_biosynth"/>
</dbReference>
<comment type="similarity">
    <text evidence="4 12 13">Belongs to the HisA/HisF family.</text>
</comment>
<gene>
    <name evidence="12" type="primary">hisA</name>
    <name evidence="15" type="ORF">JCM21531_1739</name>
</gene>
<evidence type="ECO:0000256" key="14">
    <source>
        <dbReference type="RuleBase" id="RU003658"/>
    </source>
</evidence>
<dbReference type="GO" id="GO:0005737">
    <property type="term" value="C:cytoplasm"/>
    <property type="evidence" value="ECO:0007669"/>
    <property type="project" value="UniProtKB-SubCell"/>
</dbReference>
<dbReference type="NCBIfam" id="TIGR00007">
    <property type="entry name" value="1-(5-phosphoribosyl)-5-[(5-phosphoribosylamino)methylideneamino]imidazole-4-carboxamide isomerase"/>
    <property type="match status" value="1"/>
</dbReference>
<evidence type="ECO:0000256" key="4">
    <source>
        <dbReference type="ARBA" id="ARBA00009667"/>
    </source>
</evidence>
<accession>W4V6D0</accession>
<dbReference type="UniPathway" id="UPA00031">
    <property type="reaction ID" value="UER00009"/>
</dbReference>
<dbReference type="Gene3D" id="3.20.20.70">
    <property type="entry name" value="Aldolase class I"/>
    <property type="match status" value="1"/>
</dbReference>
<comment type="catalytic activity">
    <reaction evidence="1 12 14">
        <text>1-(5-phospho-beta-D-ribosyl)-5-[(5-phospho-beta-D-ribosylamino)methylideneamino]imidazole-4-carboxamide = 5-[(5-phospho-1-deoxy-D-ribulos-1-ylimino)methylamino]-1-(5-phospho-beta-D-ribosyl)imidazole-4-carboxamide</text>
        <dbReference type="Rhea" id="RHEA:15469"/>
        <dbReference type="ChEBI" id="CHEBI:58435"/>
        <dbReference type="ChEBI" id="CHEBI:58525"/>
        <dbReference type="EC" id="5.3.1.16"/>
    </reaction>
</comment>
<evidence type="ECO:0000256" key="9">
    <source>
        <dbReference type="ARBA" id="ARBA00023102"/>
    </source>
</evidence>
<evidence type="ECO:0000256" key="3">
    <source>
        <dbReference type="ARBA" id="ARBA00005133"/>
    </source>
</evidence>
<keyword evidence="7 12" id="KW-0963">Cytoplasm</keyword>
<dbReference type="InterPro" id="IPR044524">
    <property type="entry name" value="Isoase_HisA-like"/>
</dbReference>
<dbReference type="CDD" id="cd04732">
    <property type="entry name" value="HisA"/>
    <property type="match status" value="1"/>
</dbReference>
<keyword evidence="9 12" id="KW-0368">Histidine biosynthesis</keyword>
<dbReference type="GO" id="GO:0000105">
    <property type="term" value="P:L-histidine biosynthetic process"/>
    <property type="evidence" value="ECO:0007669"/>
    <property type="project" value="UniProtKB-UniRule"/>
</dbReference>
<dbReference type="HAMAP" id="MF_01014">
    <property type="entry name" value="HisA"/>
    <property type="match status" value="1"/>
</dbReference>
<dbReference type="PANTHER" id="PTHR43090">
    <property type="entry name" value="1-(5-PHOSPHORIBOSYL)-5-[(5-PHOSPHORIBOSYLAMINO)METHYLIDENEAMINO] IMIDAZOLE-4-CARBOXAMIDE ISOMERASE"/>
    <property type="match status" value="1"/>
</dbReference>
<evidence type="ECO:0000256" key="8">
    <source>
        <dbReference type="ARBA" id="ARBA00022605"/>
    </source>
</evidence>
<keyword evidence="10 12" id="KW-0413">Isomerase</keyword>
<dbReference type="STRING" id="1294263.JCM21531_1739"/>
<dbReference type="PANTHER" id="PTHR43090:SF2">
    <property type="entry name" value="1-(5-PHOSPHORIBOSYL)-5-[(5-PHOSPHORIBOSYLAMINO)METHYLIDENEAMINO] IMIDAZOLE-4-CARBOXAMIDE ISOMERASE"/>
    <property type="match status" value="1"/>
</dbReference>
<evidence type="ECO:0000256" key="12">
    <source>
        <dbReference type="HAMAP-Rule" id="MF_01014"/>
    </source>
</evidence>
<evidence type="ECO:0000256" key="6">
    <source>
        <dbReference type="ARBA" id="ARBA00018464"/>
    </source>
</evidence>
<dbReference type="SUPFAM" id="SSF51366">
    <property type="entry name" value="Ribulose-phoshate binding barrel"/>
    <property type="match status" value="1"/>
</dbReference>
<dbReference type="InterPro" id="IPR013785">
    <property type="entry name" value="Aldolase_TIM"/>
</dbReference>
<dbReference type="InterPro" id="IPR023016">
    <property type="entry name" value="HisA/PriA"/>
</dbReference>
<dbReference type="InterPro" id="IPR006063">
    <property type="entry name" value="HisA_bact_arch"/>
</dbReference>
<feature type="active site" description="Proton acceptor" evidence="12">
    <location>
        <position position="8"/>
    </location>
</feature>
<evidence type="ECO:0000256" key="1">
    <source>
        <dbReference type="ARBA" id="ARBA00000901"/>
    </source>
</evidence>
<dbReference type="RefSeq" id="WP_038288341.1">
    <property type="nucleotide sequence ID" value="NZ_BAVR01000016.1"/>
</dbReference>
<dbReference type="GO" id="GO:0003949">
    <property type="term" value="F:1-(5-phosphoribosyl)-5-[(5-phosphoribosylamino)methylideneamino]imidazole-4-carboxamide isomerase activity"/>
    <property type="evidence" value="ECO:0007669"/>
    <property type="project" value="UniProtKB-UniRule"/>
</dbReference>
<comment type="subcellular location">
    <subcellularLocation>
        <location evidence="2 12 14">Cytoplasm</location>
    </subcellularLocation>
</comment>
<dbReference type="Pfam" id="PF00977">
    <property type="entry name" value="His_biosynth"/>
    <property type="match status" value="1"/>
</dbReference>
<evidence type="ECO:0000313" key="16">
    <source>
        <dbReference type="Proteomes" id="UP000019109"/>
    </source>
</evidence>
<evidence type="ECO:0000256" key="11">
    <source>
        <dbReference type="ARBA" id="ARBA00030547"/>
    </source>
</evidence>
<keyword evidence="8 12" id="KW-0028">Amino-acid biosynthesis</keyword>
<evidence type="ECO:0000256" key="2">
    <source>
        <dbReference type="ARBA" id="ARBA00004496"/>
    </source>
</evidence>